<proteinExistence type="predicted"/>
<comment type="subunit">
    <text evidence="2">Homotrimer.</text>
</comment>
<keyword evidence="14" id="KW-1185">Reference proteome</keyword>
<evidence type="ECO:0000313" key="14">
    <source>
        <dbReference type="Proteomes" id="UP000244892"/>
    </source>
</evidence>
<evidence type="ECO:0000256" key="9">
    <source>
        <dbReference type="ARBA" id="ARBA00023136"/>
    </source>
</evidence>
<keyword evidence="3" id="KW-0813">Transport</keyword>
<dbReference type="GO" id="GO:0015288">
    <property type="term" value="F:porin activity"/>
    <property type="evidence" value="ECO:0007669"/>
    <property type="project" value="UniProtKB-KW"/>
</dbReference>
<gene>
    <name evidence="13" type="ORF">DEH84_10735</name>
</gene>
<dbReference type="RefSeq" id="WP_109036846.1">
    <property type="nucleotide sequence ID" value="NZ_CP029210.1"/>
</dbReference>
<dbReference type="PANTHER" id="PTHR34501">
    <property type="entry name" value="PROTEIN YDDL-RELATED"/>
    <property type="match status" value="1"/>
</dbReference>
<dbReference type="Proteomes" id="UP000244892">
    <property type="component" value="Chromosome"/>
</dbReference>
<comment type="subcellular location">
    <subcellularLocation>
        <location evidence="1">Cell outer membrane</location>
        <topology evidence="1">Multi-pass membrane protein</topology>
    </subcellularLocation>
</comment>
<dbReference type="EMBL" id="CP029210">
    <property type="protein sequence ID" value="AWI53849.1"/>
    <property type="molecule type" value="Genomic_DNA"/>
</dbReference>
<name>A0A2U8FS55_9BURK</name>
<evidence type="ECO:0000256" key="10">
    <source>
        <dbReference type="ARBA" id="ARBA00023237"/>
    </source>
</evidence>
<keyword evidence="5" id="KW-0812">Transmembrane</keyword>
<sequence>MSQKLARVSIVAATALLCGAAFAQTSSVTLYGSLDQYLSYMKSSSGKSLTSLNDGSTLRSRIGFRGVEELGNGLQAKFQLEHGLSADSGAQADSARFFDRQAWIGLASPTYGEFRLGRQNGIVFGRGDFIDYSSRTLGSIVNNFGTPSRYDNDISWQSPRWAGVMLEAHYALGETTAGSGKQAIYQLGVDYVNGPFRVGYADITGKANPNSAVRENVIYRNLYANYDYGQGKVYLVAIRSNNSTSSTTTSNNGAAIMSNVGGLVNGTNTATNPTIQADLQRFYNIFQISADYRITPALRLGALYGVIKDTSDSGRDAKGGSVGAYYSLSKRTTLMAMYESMSNDTNAGFRPSGSAGVNPNFTGADVNGQRIHGMQVGVIHRF</sequence>
<dbReference type="InterPro" id="IPR050298">
    <property type="entry name" value="Gram-neg_bact_OMP"/>
</dbReference>
<organism evidence="13 14">
    <name type="scientific">Aquabacterium olei</name>
    <dbReference type="NCBI Taxonomy" id="1296669"/>
    <lineage>
        <taxon>Bacteria</taxon>
        <taxon>Pseudomonadati</taxon>
        <taxon>Pseudomonadota</taxon>
        <taxon>Betaproteobacteria</taxon>
        <taxon>Burkholderiales</taxon>
        <taxon>Aquabacterium</taxon>
    </lineage>
</organism>
<dbReference type="CDD" id="cd00342">
    <property type="entry name" value="gram_neg_porins"/>
    <property type="match status" value="1"/>
</dbReference>
<evidence type="ECO:0000256" key="3">
    <source>
        <dbReference type="ARBA" id="ARBA00022448"/>
    </source>
</evidence>
<dbReference type="InterPro" id="IPR033900">
    <property type="entry name" value="Gram_neg_porin_domain"/>
</dbReference>
<evidence type="ECO:0000256" key="1">
    <source>
        <dbReference type="ARBA" id="ARBA00004571"/>
    </source>
</evidence>
<dbReference type="Gene3D" id="2.40.160.10">
    <property type="entry name" value="Porin"/>
    <property type="match status" value="1"/>
</dbReference>
<dbReference type="InterPro" id="IPR002299">
    <property type="entry name" value="Porin_Neis"/>
</dbReference>
<dbReference type="GO" id="GO:0046930">
    <property type="term" value="C:pore complex"/>
    <property type="evidence" value="ECO:0007669"/>
    <property type="project" value="UniProtKB-KW"/>
</dbReference>
<feature type="chain" id="PRO_5015987299" evidence="11">
    <location>
        <begin position="24"/>
        <end position="382"/>
    </location>
</feature>
<evidence type="ECO:0000256" key="8">
    <source>
        <dbReference type="ARBA" id="ARBA00023114"/>
    </source>
</evidence>
<dbReference type="PRINTS" id="PR00184">
    <property type="entry name" value="NEISSPPORIN"/>
</dbReference>
<keyword evidence="8" id="KW-0626">Porin</keyword>
<keyword evidence="4" id="KW-1134">Transmembrane beta strand</keyword>
<reference evidence="13 14" key="1">
    <citation type="submission" date="2018-05" db="EMBL/GenBank/DDBJ databases">
        <title>complete genome sequence of Aquabacterium olei NBRC 110486.</title>
        <authorList>
            <person name="Tang B."/>
            <person name="Chang J."/>
            <person name="Zhang L."/>
            <person name="Yang H."/>
        </authorList>
    </citation>
    <scope>NUCLEOTIDE SEQUENCE [LARGE SCALE GENOMIC DNA]</scope>
    <source>
        <strain evidence="13 14">NBRC 110486</strain>
    </source>
</reference>
<dbReference type="SUPFAM" id="SSF56935">
    <property type="entry name" value="Porins"/>
    <property type="match status" value="1"/>
</dbReference>
<protein>
    <submittedName>
        <fullName evidence="13">Porin</fullName>
    </submittedName>
</protein>
<feature type="signal peptide" evidence="11">
    <location>
        <begin position="1"/>
        <end position="23"/>
    </location>
</feature>
<dbReference type="Pfam" id="PF13609">
    <property type="entry name" value="Porin_4"/>
    <property type="match status" value="1"/>
</dbReference>
<evidence type="ECO:0000313" key="13">
    <source>
        <dbReference type="EMBL" id="AWI53849.1"/>
    </source>
</evidence>
<feature type="domain" description="Porin" evidence="12">
    <location>
        <begin position="12"/>
        <end position="345"/>
    </location>
</feature>
<keyword evidence="10" id="KW-0998">Cell outer membrane</keyword>
<evidence type="ECO:0000256" key="6">
    <source>
        <dbReference type="ARBA" id="ARBA00022729"/>
    </source>
</evidence>
<evidence type="ECO:0000256" key="5">
    <source>
        <dbReference type="ARBA" id="ARBA00022692"/>
    </source>
</evidence>
<keyword evidence="9" id="KW-0472">Membrane</keyword>
<dbReference type="GO" id="GO:0009279">
    <property type="term" value="C:cell outer membrane"/>
    <property type="evidence" value="ECO:0007669"/>
    <property type="project" value="UniProtKB-SubCell"/>
</dbReference>
<accession>A0A2U8FS55</accession>
<dbReference type="OrthoDB" id="8576858at2"/>
<dbReference type="InterPro" id="IPR023614">
    <property type="entry name" value="Porin_dom_sf"/>
</dbReference>
<keyword evidence="6 11" id="KW-0732">Signal</keyword>
<evidence type="ECO:0000256" key="2">
    <source>
        <dbReference type="ARBA" id="ARBA00011233"/>
    </source>
</evidence>
<dbReference type="PANTHER" id="PTHR34501:SF9">
    <property type="entry name" value="MAJOR OUTER MEMBRANE PROTEIN P.IA"/>
    <property type="match status" value="1"/>
</dbReference>
<evidence type="ECO:0000256" key="4">
    <source>
        <dbReference type="ARBA" id="ARBA00022452"/>
    </source>
</evidence>
<evidence type="ECO:0000259" key="12">
    <source>
        <dbReference type="Pfam" id="PF13609"/>
    </source>
</evidence>
<dbReference type="AlphaFoldDB" id="A0A2U8FS55"/>
<evidence type="ECO:0000256" key="11">
    <source>
        <dbReference type="SAM" id="SignalP"/>
    </source>
</evidence>
<keyword evidence="7" id="KW-0406">Ion transport</keyword>
<dbReference type="InterPro" id="IPR001702">
    <property type="entry name" value="Porin_Gram-ve"/>
</dbReference>
<dbReference type="KEGG" id="aon:DEH84_10735"/>
<dbReference type="GO" id="GO:0034220">
    <property type="term" value="P:monoatomic ion transmembrane transport"/>
    <property type="evidence" value="ECO:0007669"/>
    <property type="project" value="InterPro"/>
</dbReference>
<dbReference type="PRINTS" id="PR00182">
    <property type="entry name" value="ECOLNEIPORIN"/>
</dbReference>
<evidence type="ECO:0000256" key="7">
    <source>
        <dbReference type="ARBA" id="ARBA00023065"/>
    </source>
</evidence>